<organism evidence="2 3">
    <name type="scientific">Paxillus involutus ATCC 200175</name>
    <dbReference type="NCBI Taxonomy" id="664439"/>
    <lineage>
        <taxon>Eukaryota</taxon>
        <taxon>Fungi</taxon>
        <taxon>Dikarya</taxon>
        <taxon>Basidiomycota</taxon>
        <taxon>Agaricomycotina</taxon>
        <taxon>Agaricomycetes</taxon>
        <taxon>Agaricomycetidae</taxon>
        <taxon>Boletales</taxon>
        <taxon>Paxilineae</taxon>
        <taxon>Paxillaceae</taxon>
        <taxon>Paxillus</taxon>
    </lineage>
</organism>
<feature type="compositionally biased region" description="Basic and acidic residues" evidence="1">
    <location>
        <begin position="67"/>
        <end position="76"/>
    </location>
</feature>
<sequence>MTPAQTVPCDTGSTKPATLPVGHPNTGSFSSKRRRSTSCLHSSDTDEEDTYQKRSKAASQSRAPKKTATERRKQLEDDPMCTNIKEHSIECSGCGSTIKLHPRTPYSSAEWIRHRERCPQISGLETVHSRTDIIPKLPPKGNTLLSSFFTQKQAAVPGDTNTTVPLAPELPKEGATSTSYVSYTTKKIRASRSITSFFVKAVGPRPDPGKTPSDSSTATPDGSSSMVPVQVVCQQIKGDQYNEYIRRIRTCTLGGISPEFRAHAERCLFPYKPFRDLEKQDQSFNMITPASGLTTTNNETEERKWTDAEKKVFDATLWAFARWEVDYANLVIRAVRCEGRTEDPEQICKACRAVMVDESFKRAVRRKAAEAKLDPEQQHSKLVQRPTGI</sequence>
<feature type="region of interest" description="Disordered" evidence="1">
    <location>
        <begin position="201"/>
        <end position="225"/>
    </location>
</feature>
<evidence type="ECO:0000256" key="1">
    <source>
        <dbReference type="SAM" id="MobiDB-lite"/>
    </source>
</evidence>
<protein>
    <submittedName>
        <fullName evidence="2">Unplaced genomic scaffold PAXINscaffold_1437, whole genome shotgun sequence</fullName>
    </submittedName>
</protein>
<feature type="compositionally biased region" description="Polar residues" evidence="1">
    <location>
        <begin position="212"/>
        <end position="225"/>
    </location>
</feature>
<feature type="compositionally biased region" description="Basic and acidic residues" evidence="1">
    <location>
        <begin position="369"/>
        <end position="379"/>
    </location>
</feature>
<reference evidence="2 3" key="1">
    <citation type="submission" date="2014-06" db="EMBL/GenBank/DDBJ databases">
        <authorList>
            <consortium name="DOE Joint Genome Institute"/>
            <person name="Kuo A."/>
            <person name="Kohler A."/>
            <person name="Nagy L.G."/>
            <person name="Floudas D."/>
            <person name="Copeland A."/>
            <person name="Barry K.W."/>
            <person name="Cichocki N."/>
            <person name="Veneault-Fourrey C."/>
            <person name="LaButti K."/>
            <person name="Lindquist E.A."/>
            <person name="Lipzen A."/>
            <person name="Lundell T."/>
            <person name="Morin E."/>
            <person name="Murat C."/>
            <person name="Sun H."/>
            <person name="Tunlid A."/>
            <person name="Henrissat B."/>
            <person name="Grigoriev I.V."/>
            <person name="Hibbett D.S."/>
            <person name="Martin F."/>
            <person name="Nordberg H.P."/>
            <person name="Cantor M.N."/>
            <person name="Hua S.X."/>
        </authorList>
    </citation>
    <scope>NUCLEOTIDE SEQUENCE [LARGE SCALE GENOMIC DNA]</scope>
    <source>
        <strain evidence="2 3">ATCC 200175</strain>
    </source>
</reference>
<gene>
    <name evidence="2" type="ORF">PAXINDRAFT_21037</name>
</gene>
<dbReference type="OrthoDB" id="2681837at2759"/>
<evidence type="ECO:0000313" key="2">
    <source>
        <dbReference type="EMBL" id="KIJ05728.1"/>
    </source>
</evidence>
<reference evidence="3" key="2">
    <citation type="submission" date="2015-01" db="EMBL/GenBank/DDBJ databases">
        <title>Evolutionary Origins and Diversification of the Mycorrhizal Mutualists.</title>
        <authorList>
            <consortium name="DOE Joint Genome Institute"/>
            <consortium name="Mycorrhizal Genomics Consortium"/>
            <person name="Kohler A."/>
            <person name="Kuo A."/>
            <person name="Nagy L.G."/>
            <person name="Floudas D."/>
            <person name="Copeland A."/>
            <person name="Barry K.W."/>
            <person name="Cichocki N."/>
            <person name="Veneault-Fourrey C."/>
            <person name="LaButti K."/>
            <person name="Lindquist E.A."/>
            <person name="Lipzen A."/>
            <person name="Lundell T."/>
            <person name="Morin E."/>
            <person name="Murat C."/>
            <person name="Riley R."/>
            <person name="Ohm R."/>
            <person name="Sun H."/>
            <person name="Tunlid A."/>
            <person name="Henrissat B."/>
            <person name="Grigoriev I.V."/>
            <person name="Hibbett D.S."/>
            <person name="Martin F."/>
        </authorList>
    </citation>
    <scope>NUCLEOTIDE SEQUENCE [LARGE SCALE GENOMIC DNA]</scope>
    <source>
        <strain evidence="3">ATCC 200175</strain>
    </source>
</reference>
<dbReference type="HOGENOM" id="CLU_709994_0_0_1"/>
<proteinExistence type="predicted"/>
<keyword evidence="3" id="KW-1185">Reference proteome</keyword>
<dbReference type="Proteomes" id="UP000053647">
    <property type="component" value="Unassembled WGS sequence"/>
</dbReference>
<accession>A0A0C9T2K4</accession>
<feature type="region of interest" description="Disordered" evidence="1">
    <location>
        <begin position="369"/>
        <end position="389"/>
    </location>
</feature>
<name>A0A0C9T2K4_PAXIN</name>
<dbReference type="EMBL" id="KN820759">
    <property type="protein sequence ID" value="KIJ05728.1"/>
    <property type="molecule type" value="Genomic_DNA"/>
</dbReference>
<evidence type="ECO:0000313" key="3">
    <source>
        <dbReference type="Proteomes" id="UP000053647"/>
    </source>
</evidence>
<dbReference type="AlphaFoldDB" id="A0A0C9T2K4"/>
<feature type="region of interest" description="Disordered" evidence="1">
    <location>
        <begin position="1"/>
        <end position="78"/>
    </location>
</feature>